<dbReference type="EMBL" id="CACTIH010002015">
    <property type="protein sequence ID" value="CAA2971500.1"/>
    <property type="molecule type" value="Genomic_DNA"/>
</dbReference>
<sequence>MEHSIKYYMLNKDQILHYNIKTQETANHSTTLIITNFIKLSNWSPTDMGLLKPCLYFGMIFVILSFASRETTRAEARPLPLPPQQKYSKIFATLGVVCQCCDGAVGGSSGGGECKDTWVGSCSKLRCLPWKLQ</sequence>
<organism evidence="1 2">
    <name type="scientific">Olea europaea subsp. europaea</name>
    <dbReference type="NCBI Taxonomy" id="158383"/>
    <lineage>
        <taxon>Eukaryota</taxon>
        <taxon>Viridiplantae</taxon>
        <taxon>Streptophyta</taxon>
        <taxon>Embryophyta</taxon>
        <taxon>Tracheophyta</taxon>
        <taxon>Spermatophyta</taxon>
        <taxon>Magnoliopsida</taxon>
        <taxon>eudicotyledons</taxon>
        <taxon>Gunneridae</taxon>
        <taxon>Pentapetalae</taxon>
        <taxon>asterids</taxon>
        <taxon>lamiids</taxon>
        <taxon>Lamiales</taxon>
        <taxon>Oleaceae</taxon>
        <taxon>Oleeae</taxon>
        <taxon>Olea</taxon>
    </lineage>
</organism>
<protein>
    <submittedName>
        <fullName evidence="1">Uncharacterized protein</fullName>
    </submittedName>
</protein>
<gene>
    <name evidence="1" type="ORF">OLEA9_A016704</name>
</gene>
<accession>A0A8S0QZF2</accession>
<dbReference type="Proteomes" id="UP000594638">
    <property type="component" value="Unassembled WGS sequence"/>
</dbReference>
<reference evidence="1 2" key="1">
    <citation type="submission" date="2019-12" db="EMBL/GenBank/DDBJ databases">
        <authorList>
            <person name="Alioto T."/>
            <person name="Alioto T."/>
            <person name="Gomez Garrido J."/>
        </authorList>
    </citation>
    <scope>NUCLEOTIDE SEQUENCE [LARGE SCALE GENOMIC DNA]</scope>
</reference>
<dbReference type="PANTHER" id="PTHR37078:SF6">
    <property type="entry name" value="NODULE CYSTEINE-RICH (NCR) SECRETED PEPTIDE"/>
    <property type="match status" value="1"/>
</dbReference>
<dbReference type="Gramene" id="OE9A016704T1">
    <property type="protein sequence ID" value="OE9A016704C1"/>
    <property type="gene ID" value="OE9A016704"/>
</dbReference>
<proteinExistence type="predicted"/>
<evidence type="ECO:0000313" key="2">
    <source>
        <dbReference type="Proteomes" id="UP000594638"/>
    </source>
</evidence>
<dbReference type="PANTHER" id="PTHR37078">
    <property type="entry name" value="NODULE CYSTEINE-RICH (NCR) SECRETED PEPTIDE"/>
    <property type="match status" value="1"/>
</dbReference>
<keyword evidence="2" id="KW-1185">Reference proteome</keyword>
<evidence type="ECO:0000313" key="1">
    <source>
        <dbReference type="EMBL" id="CAA2971500.1"/>
    </source>
</evidence>
<dbReference type="OrthoDB" id="754109at2759"/>
<dbReference type="AlphaFoldDB" id="A0A8S0QZF2"/>
<name>A0A8S0QZF2_OLEEU</name>
<comment type="caution">
    <text evidence="1">The sequence shown here is derived from an EMBL/GenBank/DDBJ whole genome shotgun (WGS) entry which is preliminary data.</text>
</comment>